<dbReference type="Proteomes" id="UP001283361">
    <property type="component" value="Unassembled WGS sequence"/>
</dbReference>
<evidence type="ECO:0000313" key="1">
    <source>
        <dbReference type="EMBL" id="KAK3761557.1"/>
    </source>
</evidence>
<keyword evidence="2" id="KW-1185">Reference proteome</keyword>
<gene>
    <name evidence="1" type="ORF">RRG08_010281</name>
</gene>
<dbReference type="AlphaFoldDB" id="A0AAE0Z2H6"/>
<name>A0AAE0Z2H6_9GAST</name>
<reference evidence="1" key="1">
    <citation type="journal article" date="2023" name="G3 (Bethesda)">
        <title>A reference genome for the long-term kleptoplast-retaining sea slug Elysia crispata morphotype clarki.</title>
        <authorList>
            <person name="Eastman K.E."/>
            <person name="Pendleton A.L."/>
            <person name="Shaikh M.A."/>
            <person name="Suttiyut T."/>
            <person name="Ogas R."/>
            <person name="Tomko P."/>
            <person name="Gavelis G."/>
            <person name="Widhalm J.R."/>
            <person name="Wisecaver J.H."/>
        </authorList>
    </citation>
    <scope>NUCLEOTIDE SEQUENCE</scope>
    <source>
        <strain evidence="1">ECLA1</strain>
    </source>
</reference>
<comment type="caution">
    <text evidence="1">The sequence shown here is derived from an EMBL/GenBank/DDBJ whole genome shotgun (WGS) entry which is preliminary data.</text>
</comment>
<proteinExistence type="predicted"/>
<accession>A0AAE0Z2H6</accession>
<evidence type="ECO:0000313" key="2">
    <source>
        <dbReference type="Proteomes" id="UP001283361"/>
    </source>
</evidence>
<dbReference type="EMBL" id="JAWDGP010004873">
    <property type="protein sequence ID" value="KAK3761557.1"/>
    <property type="molecule type" value="Genomic_DNA"/>
</dbReference>
<sequence>MESEVVMPRENEWEEGNDECAYKRGGLGPNGSFATQVSGEELVMDVAMEVDADAGLLDLMKCNDVVNAINNSSKRLVRCADDSLAILNQDGGDNADDLNHDLDMCRESFRTSARSDSTLPKAFTNDFRKELMEGVYAACLSTSARDAEYRDMSKKAFCKSLLPGLKSVRDALRQRLAENNVTNLSGEMLATFFEKHVCDNEMCASKAFCGGDETIPNPNVSHPDWFYFPEKNPSKYHVDAVTYITAFLADPVSNRCSACDLYFKVTEGDDPVDLFALPENFAVNTHICSLVGMYKLNPEVNYLTGLLIKTVPSSPSMNAADQFVVYSGDEVYY</sequence>
<protein>
    <submittedName>
        <fullName evidence="1">Uncharacterized protein</fullName>
    </submittedName>
</protein>
<organism evidence="1 2">
    <name type="scientific">Elysia crispata</name>
    <name type="common">lettuce slug</name>
    <dbReference type="NCBI Taxonomy" id="231223"/>
    <lineage>
        <taxon>Eukaryota</taxon>
        <taxon>Metazoa</taxon>
        <taxon>Spiralia</taxon>
        <taxon>Lophotrochozoa</taxon>
        <taxon>Mollusca</taxon>
        <taxon>Gastropoda</taxon>
        <taxon>Heterobranchia</taxon>
        <taxon>Euthyneura</taxon>
        <taxon>Panpulmonata</taxon>
        <taxon>Sacoglossa</taxon>
        <taxon>Placobranchoidea</taxon>
        <taxon>Plakobranchidae</taxon>
        <taxon>Elysia</taxon>
    </lineage>
</organism>